<dbReference type="AlphaFoldDB" id="A0AAV0I0S9"/>
<comment type="caution">
    <text evidence="2">The sequence shown here is derived from an EMBL/GenBank/DDBJ whole genome shotgun (WGS) entry which is preliminary data.</text>
</comment>
<keyword evidence="3" id="KW-1185">Reference proteome</keyword>
<dbReference type="InterPro" id="IPR036928">
    <property type="entry name" value="AS_sf"/>
</dbReference>
<name>A0AAV0I0S9_9ROSI</name>
<dbReference type="PANTHER" id="PTHR46310:SF4">
    <property type="entry name" value="OUTER ENVELOPE PROTEIN 64, MITOCHONDRIAL"/>
    <property type="match status" value="1"/>
</dbReference>
<evidence type="ECO:0000259" key="1">
    <source>
        <dbReference type="Pfam" id="PF01425"/>
    </source>
</evidence>
<gene>
    <name evidence="2" type="ORF">LITE_LOCUS7084</name>
</gene>
<accession>A0AAV0I0S9</accession>
<protein>
    <recommendedName>
        <fullName evidence="1">Amidase domain-containing protein</fullName>
    </recommendedName>
</protein>
<sequence>MSKPTIENPKINGPKSDPLDLIDQAANIHNNTSFDVVHKDFGAFLEKFVVFPCSQPPLKPLSGLTFAVSDSIDVKNHISGFGSPSWKATHKPAKKMAVIVADLLKRGATCVGKTVSGELGFGIAGENAYNVTLDNPQFPEIVHGGSSSGSSVAVASGIVDFALGIDTVGDIRIPASFCGVIGFRPSHGAISTIGVIPNSGSLDCVGFLARNPSVLQRLAHPLMQVNPVAPEIPRQLIFAEDLFELCEVTKDKIKSIIAKAITERSGYKSPISVNIIHHIASNVPSLRIFYGKDVNVQDERAILATLSFVMVSLQR</sequence>
<dbReference type="Pfam" id="PF01425">
    <property type="entry name" value="Amidase"/>
    <property type="match status" value="1"/>
</dbReference>
<reference evidence="2" key="1">
    <citation type="submission" date="2022-08" db="EMBL/GenBank/DDBJ databases">
        <authorList>
            <person name="Gutierrez-Valencia J."/>
        </authorList>
    </citation>
    <scope>NUCLEOTIDE SEQUENCE</scope>
</reference>
<feature type="domain" description="Amidase" evidence="1">
    <location>
        <begin position="57"/>
        <end position="216"/>
    </location>
</feature>
<dbReference type="Proteomes" id="UP001154282">
    <property type="component" value="Unassembled WGS sequence"/>
</dbReference>
<dbReference type="PANTHER" id="PTHR46310">
    <property type="entry name" value="AMIDASE 1"/>
    <property type="match status" value="1"/>
</dbReference>
<evidence type="ECO:0000313" key="2">
    <source>
        <dbReference type="EMBL" id="CAI0391255.1"/>
    </source>
</evidence>
<dbReference type="Gene3D" id="3.90.1300.10">
    <property type="entry name" value="Amidase signature (AS) domain"/>
    <property type="match status" value="1"/>
</dbReference>
<organism evidence="2 3">
    <name type="scientific">Linum tenue</name>
    <dbReference type="NCBI Taxonomy" id="586396"/>
    <lineage>
        <taxon>Eukaryota</taxon>
        <taxon>Viridiplantae</taxon>
        <taxon>Streptophyta</taxon>
        <taxon>Embryophyta</taxon>
        <taxon>Tracheophyta</taxon>
        <taxon>Spermatophyta</taxon>
        <taxon>Magnoliopsida</taxon>
        <taxon>eudicotyledons</taxon>
        <taxon>Gunneridae</taxon>
        <taxon>Pentapetalae</taxon>
        <taxon>rosids</taxon>
        <taxon>fabids</taxon>
        <taxon>Malpighiales</taxon>
        <taxon>Linaceae</taxon>
        <taxon>Linum</taxon>
    </lineage>
</organism>
<dbReference type="InterPro" id="IPR023631">
    <property type="entry name" value="Amidase_dom"/>
</dbReference>
<dbReference type="SUPFAM" id="SSF75304">
    <property type="entry name" value="Amidase signature (AS) enzymes"/>
    <property type="match status" value="1"/>
</dbReference>
<evidence type="ECO:0000313" key="3">
    <source>
        <dbReference type="Proteomes" id="UP001154282"/>
    </source>
</evidence>
<dbReference type="EMBL" id="CAMGYJ010000003">
    <property type="protein sequence ID" value="CAI0391255.1"/>
    <property type="molecule type" value="Genomic_DNA"/>
</dbReference>
<proteinExistence type="predicted"/>